<feature type="compositionally biased region" description="Low complexity" evidence="1">
    <location>
        <begin position="346"/>
        <end position="365"/>
    </location>
</feature>
<feature type="region of interest" description="Disordered" evidence="1">
    <location>
        <begin position="246"/>
        <end position="376"/>
    </location>
</feature>
<feature type="compositionally biased region" description="Polar residues" evidence="1">
    <location>
        <begin position="366"/>
        <end position="375"/>
    </location>
</feature>
<feature type="region of interest" description="Disordered" evidence="1">
    <location>
        <begin position="450"/>
        <end position="475"/>
    </location>
</feature>
<feature type="region of interest" description="Disordered" evidence="1">
    <location>
        <begin position="1"/>
        <end position="105"/>
    </location>
</feature>
<name>A0A4S2MR80_9PEZI</name>
<dbReference type="Proteomes" id="UP000298138">
    <property type="component" value="Unassembled WGS sequence"/>
</dbReference>
<keyword evidence="3" id="KW-1185">Reference proteome</keyword>
<feature type="compositionally biased region" description="Basic and acidic residues" evidence="1">
    <location>
        <begin position="12"/>
        <end position="30"/>
    </location>
</feature>
<protein>
    <submittedName>
        <fullName evidence="2">Uncharacterized protein</fullName>
    </submittedName>
</protein>
<feature type="compositionally biased region" description="Basic residues" evidence="1">
    <location>
        <begin position="316"/>
        <end position="332"/>
    </location>
</feature>
<feature type="compositionally biased region" description="Low complexity" evidence="1">
    <location>
        <begin position="295"/>
        <end position="315"/>
    </location>
</feature>
<reference evidence="2 3" key="1">
    <citation type="submission" date="2019-04" db="EMBL/GenBank/DDBJ databases">
        <title>Comparative genomics and transcriptomics to analyze fruiting body development in filamentous ascomycetes.</title>
        <authorList>
            <consortium name="DOE Joint Genome Institute"/>
            <person name="Lutkenhaus R."/>
            <person name="Traeger S."/>
            <person name="Breuer J."/>
            <person name="Kuo A."/>
            <person name="Lipzen A."/>
            <person name="Pangilinan J."/>
            <person name="Dilworth D."/>
            <person name="Sandor L."/>
            <person name="Poggeler S."/>
            <person name="Barry K."/>
            <person name="Grigoriev I.V."/>
            <person name="Nowrousian M."/>
        </authorList>
    </citation>
    <scope>NUCLEOTIDE SEQUENCE [LARGE SCALE GENOMIC DNA]</scope>
    <source>
        <strain evidence="2 3">CBS 389.68</strain>
    </source>
</reference>
<accession>A0A4S2MR80</accession>
<evidence type="ECO:0000313" key="2">
    <source>
        <dbReference type="EMBL" id="TGZ77207.1"/>
    </source>
</evidence>
<proteinExistence type="predicted"/>
<feature type="compositionally biased region" description="Polar residues" evidence="1">
    <location>
        <begin position="64"/>
        <end position="81"/>
    </location>
</feature>
<gene>
    <name evidence="2" type="ORF">EX30DRAFT_374844</name>
</gene>
<dbReference type="AlphaFoldDB" id="A0A4S2MR80"/>
<dbReference type="EMBL" id="ML220157">
    <property type="protein sequence ID" value="TGZ77207.1"/>
    <property type="molecule type" value="Genomic_DNA"/>
</dbReference>
<dbReference type="InParanoid" id="A0A4S2MR80"/>
<evidence type="ECO:0000313" key="3">
    <source>
        <dbReference type="Proteomes" id="UP000298138"/>
    </source>
</evidence>
<feature type="compositionally biased region" description="Basic and acidic residues" evidence="1">
    <location>
        <begin position="247"/>
        <end position="257"/>
    </location>
</feature>
<feature type="compositionally biased region" description="Basic and acidic residues" evidence="1">
    <location>
        <begin position="457"/>
        <end position="475"/>
    </location>
</feature>
<sequence length="475" mass="53319">MAIERILNPELKGMEKDNGVEETVRVKVEPGVENGDDIEVLQHQPAKYPESKELATNGGKDPNPESSTITVDTSKHPSTPSKLPRPATTPRPKTAPSSSTTSPPHLHINSKIYIYLHAHTARNRLHITEPQHQLLRQLATRTVRALNITAKGKCPPEVWAQYENTVKTSPLLDAVRAQLEGELTWGNLEVREAWMWLLVRCLNSVQGSERVRRKEGEEGERERRRRRKKEYYPEFDEELLALLKPAALEKADRKEEMTDATPGKRKREDPSISPAWTPVNKSAPGSGFSKFKLETPVTASPQSAPAATTTSTTTPKPKKKSSSSSAIKRRRFTSPPSMNLKLHTMPSSTTTTSSSTSESEPNSSSRQRGVTTISAQEYKDIVKEQFERLRQEIPENLGEVHRVAVMKRFMEIAQALGRLVGREEGDEGEEVKVEEVLRLLVMMGRAAFVVEEEGEGEREKKKKEEKEEKEAKEAN</sequence>
<evidence type="ECO:0000256" key="1">
    <source>
        <dbReference type="SAM" id="MobiDB-lite"/>
    </source>
</evidence>
<organism evidence="2 3">
    <name type="scientific">Ascodesmis nigricans</name>
    <dbReference type="NCBI Taxonomy" id="341454"/>
    <lineage>
        <taxon>Eukaryota</taxon>
        <taxon>Fungi</taxon>
        <taxon>Dikarya</taxon>
        <taxon>Ascomycota</taxon>
        <taxon>Pezizomycotina</taxon>
        <taxon>Pezizomycetes</taxon>
        <taxon>Pezizales</taxon>
        <taxon>Ascodesmidaceae</taxon>
        <taxon>Ascodesmis</taxon>
    </lineage>
</organism>
<feature type="compositionally biased region" description="Low complexity" evidence="1">
    <location>
        <begin position="82"/>
        <end position="105"/>
    </location>
</feature>